<sequence>MCGEVPTELFDHRFSIDEDTDDKLMVETNLCFQKNYNMSEFFKKLKVELNLRSVKLTDGNE</sequence>
<dbReference type="AlphaFoldDB" id="E0NKD0"/>
<dbReference type="HOGENOM" id="CLU_2918636_0_0_9"/>
<dbReference type="Proteomes" id="UP000003280">
    <property type="component" value="Unassembled WGS sequence"/>
</dbReference>
<dbReference type="STRING" id="862517.HMPREF9225_0619"/>
<evidence type="ECO:0000313" key="2">
    <source>
        <dbReference type="Proteomes" id="UP000003280"/>
    </source>
</evidence>
<protein>
    <submittedName>
        <fullName evidence="1">Uncharacterized protein</fullName>
    </submittedName>
</protein>
<comment type="caution">
    <text evidence="1">The sequence shown here is derived from an EMBL/GenBank/DDBJ whole genome shotgun (WGS) entry which is preliminary data.</text>
</comment>
<evidence type="ECO:0000313" key="1">
    <source>
        <dbReference type="EMBL" id="EFM25737.1"/>
    </source>
</evidence>
<reference evidence="1 2" key="1">
    <citation type="submission" date="2010-07" db="EMBL/GenBank/DDBJ databases">
        <authorList>
            <person name="Muzny D."/>
            <person name="Qin X."/>
            <person name="Deng J."/>
            <person name="Jiang H."/>
            <person name="Liu Y."/>
            <person name="Qu J."/>
            <person name="Song X.-Z."/>
            <person name="Zhang L."/>
            <person name="Thornton R."/>
            <person name="Coyle M."/>
            <person name="Francisco L."/>
            <person name="Jackson L."/>
            <person name="Javaid M."/>
            <person name="Korchina V."/>
            <person name="Kovar C."/>
            <person name="Mata R."/>
            <person name="Mathew T."/>
            <person name="Ngo R."/>
            <person name="Nguyen L."/>
            <person name="Nguyen N."/>
            <person name="Okwuonu G."/>
            <person name="Ongeri F."/>
            <person name="Pham C."/>
            <person name="Simmons D."/>
            <person name="Wilczek-Boney K."/>
            <person name="Hale W."/>
            <person name="Jakkamsetti A."/>
            <person name="Pham P."/>
            <person name="Ruth R."/>
            <person name="San Lucas F."/>
            <person name="Warren J."/>
            <person name="Zhang J."/>
            <person name="Zhao Z."/>
            <person name="Zhou C."/>
            <person name="Zhu D."/>
            <person name="Lee S."/>
            <person name="Bess C."/>
            <person name="Blankenburg K."/>
            <person name="Forbes L."/>
            <person name="Fu Q."/>
            <person name="Gubbala S."/>
            <person name="Hirani K."/>
            <person name="Jayaseelan J.C."/>
            <person name="Lara F."/>
            <person name="Munidasa M."/>
            <person name="Palculict T."/>
            <person name="Patil S."/>
            <person name="Pu L.-L."/>
            <person name="Saada N."/>
            <person name="Tang L."/>
            <person name="Weissenberger G."/>
            <person name="Zhu Y."/>
            <person name="Hemphill L."/>
            <person name="Shang Y."/>
            <person name="Youmans B."/>
            <person name="Ayvaz T."/>
            <person name="Ross M."/>
            <person name="Santibanez J."/>
            <person name="Aqrawi P."/>
            <person name="Gross S."/>
            <person name="Joshi V."/>
            <person name="Fowler G."/>
            <person name="Nazareth L."/>
            <person name="Reid J."/>
            <person name="Worley K."/>
            <person name="Petrosino J."/>
            <person name="Highlander S."/>
            <person name="Gibbs R."/>
        </authorList>
    </citation>
    <scope>NUCLEOTIDE SEQUENCE [LARGE SCALE GENOMIC DNA]</scope>
    <source>
        <strain evidence="1 2">ATCC BAA-1640</strain>
    </source>
</reference>
<organism evidence="1 2">
    <name type="scientific">Peptoniphilus duerdenii ATCC BAA-1640</name>
    <dbReference type="NCBI Taxonomy" id="862517"/>
    <lineage>
        <taxon>Bacteria</taxon>
        <taxon>Bacillati</taxon>
        <taxon>Bacillota</taxon>
        <taxon>Tissierellia</taxon>
        <taxon>Tissierellales</taxon>
        <taxon>Peptoniphilaceae</taxon>
        <taxon>Peptoniphilus</taxon>
    </lineage>
</organism>
<keyword evidence="2" id="KW-1185">Reference proteome</keyword>
<proteinExistence type="predicted"/>
<gene>
    <name evidence="1" type="ORF">HMPREF9225_0619</name>
</gene>
<dbReference type="EMBL" id="AEEH01000025">
    <property type="protein sequence ID" value="EFM25737.1"/>
    <property type="molecule type" value="Genomic_DNA"/>
</dbReference>
<name>E0NKD0_9FIRM</name>
<accession>E0NKD0</accession>